<proteinExistence type="predicted"/>
<organism evidence="1 2">
    <name type="scientific">Solanum commersonii</name>
    <name type="common">Commerson's wild potato</name>
    <name type="synonym">Commerson's nightshade</name>
    <dbReference type="NCBI Taxonomy" id="4109"/>
    <lineage>
        <taxon>Eukaryota</taxon>
        <taxon>Viridiplantae</taxon>
        <taxon>Streptophyta</taxon>
        <taxon>Embryophyta</taxon>
        <taxon>Tracheophyta</taxon>
        <taxon>Spermatophyta</taxon>
        <taxon>Magnoliopsida</taxon>
        <taxon>eudicotyledons</taxon>
        <taxon>Gunneridae</taxon>
        <taxon>Pentapetalae</taxon>
        <taxon>asterids</taxon>
        <taxon>lamiids</taxon>
        <taxon>Solanales</taxon>
        <taxon>Solanaceae</taxon>
        <taxon>Solanoideae</taxon>
        <taxon>Solaneae</taxon>
        <taxon>Solanum</taxon>
    </lineage>
</organism>
<gene>
    <name evidence="1" type="ORF">H5410_033389</name>
</gene>
<keyword evidence="2" id="KW-1185">Reference proteome</keyword>
<comment type="caution">
    <text evidence="1">The sequence shown here is derived from an EMBL/GenBank/DDBJ whole genome shotgun (WGS) entry which is preliminary data.</text>
</comment>
<dbReference type="AlphaFoldDB" id="A0A9J5YMM9"/>
<dbReference type="EMBL" id="JACXVP010000006">
    <property type="protein sequence ID" value="KAG5602019.1"/>
    <property type="molecule type" value="Genomic_DNA"/>
</dbReference>
<sequence length="60" mass="6920">MFVANTVTKEDSSNLKFKQIVDNIINYKRRAGIKSIIATERETRQLICFPNLSQAMIRTC</sequence>
<evidence type="ECO:0000313" key="1">
    <source>
        <dbReference type="EMBL" id="KAG5602019.1"/>
    </source>
</evidence>
<reference evidence="1 2" key="1">
    <citation type="submission" date="2020-09" db="EMBL/GenBank/DDBJ databases">
        <title>De no assembly of potato wild relative species, Solanum commersonii.</title>
        <authorList>
            <person name="Cho K."/>
        </authorList>
    </citation>
    <scope>NUCLEOTIDE SEQUENCE [LARGE SCALE GENOMIC DNA]</scope>
    <source>
        <strain evidence="1">LZ3.2</strain>
        <tissue evidence="1">Leaf</tissue>
    </source>
</reference>
<dbReference type="Proteomes" id="UP000824120">
    <property type="component" value="Chromosome 6"/>
</dbReference>
<name>A0A9J5YMM9_SOLCO</name>
<accession>A0A9J5YMM9</accession>
<protein>
    <submittedName>
        <fullName evidence="1">Uncharacterized protein</fullName>
    </submittedName>
</protein>
<evidence type="ECO:0000313" key="2">
    <source>
        <dbReference type="Proteomes" id="UP000824120"/>
    </source>
</evidence>